<keyword evidence="1" id="KW-0808">Transferase</keyword>
<accession>A0A855X7F4</accession>
<protein>
    <submittedName>
        <fullName evidence="1">Histidine kinase</fullName>
    </submittedName>
</protein>
<dbReference type="GO" id="GO:0016301">
    <property type="term" value="F:kinase activity"/>
    <property type="evidence" value="ECO:0007669"/>
    <property type="project" value="UniProtKB-KW"/>
</dbReference>
<dbReference type="Proteomes" id="UP000250918">
    <property type="component" value="Unassembled WGS sequence"/>
</dbReference>
<dbReference type="InterPro" id="IPR011006">
    <property type="entry name" value="CheY-like_superfamily"/>
</dbReference>
<gene>
    <name evidence="1" type="ORF">C3F09_06650</name>
</gene>
<proteinExistence type="predicted"/>
<dbReference type="SUPFAM" id="SSF52172">
    <property type="entry name" value="CheY-like"/>
    <property type="match status" value="1"/>
</dbReference>
<dbReference type="EMBL" id="PQAP01000085">
    <property type="protein sequence ID" value="PWB72431.1"/>
    <property type="molecule type" value="Genomic_DNA"/>
</dbReference>
<dbReference type="AlphaFoldDB" id="A0A855X7F4"/>
<feature type="non-terminal residue" evidence="1">
    <location>
        <position position="379"/>
    </location>
</feature>
<sequence>MLDFKDLLAEHGYVNRFNEFQGLMQFRVREILLASSLYDSFIFEQDGRLSEMLLSEYLDLNLSQAPTITRVSTGDEALGRIAGAQRFDIIITTMNLGDMDAVDLALKVKAQRPDLSVIALLYDTRELAELTTYHDVGIFDKIFIWQGDFRTLIAIIKYVEDRRNVEHDTEAVGVQSIILIEDSVSAYSSFLPIVYTEIVRHTQQVMAEGVNLSHKLLRMRARPKILLCSTYEEAWDYFCRYESCILGVISDIEFPSDGQLDPEAGLRFAAEVRALHFDIPILLQSDSPHFERAAREIGAGFLLKRSPRLLQQLREFMATYFSFGDFVFRLADGREVSRSDSLRSLEEQLRLVPDESIRFHAERNHFSNWLKARTEFLLA</sequence>
<keyword evidence="1" id="KW-0418">Kinase</keyword>
<comment type="caution">
    <text evidence="1">The sequence shown here is derived from an EMBL/GenBank/DDBJ whole genome shotgun (WGS) entry which is preliminary data.</text>
</comment>
<dbReference type="CDD" id="cd00156">
    <property type="entry name" value="REC"/>
    <property type="match status" value="1"/>
</dbReference>
<evidence type="ECO:0000313" key="1">
    <source>
        <dbReference type="EMBL" id="PWB72431.1"/>
    </source>
</evidence>
<reference evidence="1 2" key="1">
    <citation type="journal article" date="2018" name="ISME J.">
        <title>A methanotrophic archaeon couples anaerobic oxidation of methane to Fe(III) reduction.</title>
        <authorList>
            <person name="Cai C."/>
            <person name="Leu A.O."/>
            <person name="Xie G.J."/>
            <person name="Guo J."/>
            <person name="Feng Y."/>
            <person name="Zhao J.X."/>
            <person name="Tyson G.W."/>
            <person name="Yuan Z."/>
            <person name="Hu S."/>
        </authorList>
    </citation>
    <scope>NUCLEOTIDE SEQUENCE [LARGE SCALE GENOMIC DNA]</scope>
    <source>
        <strain evidence="1">FeB_12</strain>
    </source>
</reference>
<dbReference type="Gene3D" id="3.40.50.2300">
    <property type="match status" value="1"/>
</dbReference>
<evidence type="ECO:0000313" key="2">
    <source>
        <dbReference type="Proteomes" id="UP000250918"/>
    </source>
</evidence>
<organism evidence="1 2">
    <name type="scientific">candidate division GN15 bacterium</name>
    <dbReference type="NCBI Taxonomy" id="2072418"/>
    <lineage>
        <taxon>Bacteria</taxon>
        <taxon>candidate division GN15</taxon>
    </lineage>
</organism>
<name>A0A855X7F4_9BACT</name>